<proteinExistence type="inferred from homology"/>
<protein>
    <recommendedName>
        <fullName evidence="5">Pectinesterase inhibitor domain-containing protein</fullName>
    </recommendedName>
</protein>
<dbReference type="SMART" id="SM00856">
    <property type="entry name" value="PMEI"/>
    <property type="match status" value="1"/>
</dbReference>
<evidence type="ECO:0000259" key="5">
    <source>
        <dbReference type="SMART" id="SM00856"/>
    </source>
</evidence>
<feature type="region of interest" description="Disordered" evidence="3">
    <location>
        <begin position="22"/>
        <end position="48"/>
    </location>
</feature>
<keyword evidence="7" id="KW-1185">Reference proteome</keyword>
<dbReference type="SUPFAM" id="SSF101148">
    <property type="entry name" value="Plant invertase/pectin methylesterase inhibitor"/>
    <property type="match status" value="1"/>
</dbReference>
<dbReference type="NCBIfam" id="TIGR01614">
    <property type="entry name" value="PME_inhib"/>
    <property type="match status" value="1"/>
</dbReference>
<evidence type="ECO:0000256" key="1">
    <source>
        <dbReference type="ARBA" id="ARBA00022729"/>
    </source>
</evidence>
<evidence type="ECO:0000313" key="6">
    <source>
        <dbReference type="EMBL" id="KAE8665406.1"/>
    </source>
</evidence>
<evidence type="ECO:0000256" key="4">
    <source>
        <dbReference type="SAM" id="SignalP"/>
    </source>
</evidence>
<feature type="compositionally biased region" description="Acidic residues" evidence="3">
    <location>
        <begin position="88"/>
        <end position="97"/>
    </location>
</feature>
<feature type="signal peptide" evidence="4">
    <location>
        <begin position="1"/>
        <end position="22"/>
    </location>
</feature>
<feature type="domain" description="Pectinesterase inhibitor" evidence="5">
    <location>
        <begin position="134"/>
        <end position="280"/>
    </location>
</feature>
<evidence type="ECO:0000313" key="7">
    <source>
        <dbReference type="Proteomes" id="UP000436088"/>
    </source>
</evidence>
<dbReference type="GO" id="GO:0004857">
    <property type="term" value="F:enzyme inhibitor activity"/>
    <property type="evidence" value="ECO:0007669"/>
    <property type="project" value="InterPro"/>
</dbReference>
<dbReference type="Gene3D" id="1.20.140.40">
    <property type="entry name" value="Invertase/pectin methylesterase inhibitor family protein"/>
    <property type="match status" value="1"/>
</dbReference>
<dbReference type="CDD" id="cd15800">
    <property type="entry name" value="PMEI-like_2"/>
    <property type="match status" value="1"/>
</dbReference>
<organism evidence="6 7">
    <name type="scientific">Hibiscus syriacus</name>
    <name type="common">Rose of Sharon</name>
    <dbReference type="NCBI Taxonomy" id="106335"/>
    <lineage>
        <taxon>Eukaryota</taxon>
        <taxon>Viridiplantae</taxon>
        <taxon>Streptophyta</taxon>
        <taxon>Embryophyta</taxon>
        <taxon>Tracheophyta</taxon>
        <taxon>Spermatophyta</taxon>
        <taxon>Magnoliopsida</taxon>
        <taxon>eudicotyledons</taxon>
        <taxon>Gunneridae</taxon>
        <taxon>Pentapetalae</taxon>
        <taxon>rosids</taxon>
        <taxon>malvids</taxon>
        <taxon>Malvales</taxon>
        <taxon>Malvaceae</taxon>
        <taxon>Malvoideae</taxon>
        <taxon>Hibiscus</taxon>
    </lineage>
</organism>
<evidence type="ECO:0000256" key="2">
    <source>
        <dbReference type="ARBA" id="ARBA00038471"/>
    </source>
</evidence>
<dbReference type="Proteomes" id="UP000436088">
    <property type="component" value="Unassembled WGS sequence"/>
</dbReference>
<feature type="region of interest" description="Disordered" evidence="3">
    <location>
        <begin position="62"/>
        <end position="81"/>
    </location>
</feature>
<feature type="compositionally biased region" description="Low complexity" evidence="3">
    <location>
        <begin position="29"/>
        <end position="44"/>
    </location>
</feature>
<reference evidence="6" key="1">
    <citation type="submission" date="2019-09" db="EMBL/GenBank/DDBJ databases">
        <title>Draft genome information of white flower Hibiscus syriacus.</title>
        <authorList>
            <person name="Kim Y.-M."/>
        </authorList>
    </citation>
    <scope>NUCLEOTIDE SEQUENCE [LARGE SCALE GENOMIC DNA]</scope>
    <source>
        <strain evidence="6">YM2019G1</strain>
    </source>
</reference>
<name>A0A6A2XTT9_HIBSY</name>
<keyword evidence="1 4" id="KW-0732">Signal</keyword>
<dbReference type="OrthoDB" id="988031at2759"/>
<dbReference type="InterPro" id="IPR035513">
    <property type="entry name" value="Invertase/methylesterase_inhib"/>
</dbReference>
<dbReference type="Pfam" id="PF04043">
    <property type="entry name" value="PMEI"/>
    <property type="match status" value="1"/>
</dbReference>
<accession>A0A6A2XTT9</accession>
<comment type="similarity">
    <text evidence="2">Belongs to the PMEI family.</text>
</comment>
<dbReference type="EMBL" id="VEPZ02001619">
    <property type="protein sequence ID" value="KAE8665406.1"/>
    <property type="molecule type" value="Genomic_DNA"/>
</dbReference>
<dbReference type="PANTHER" id="PTHR31080">
    <property type="entry name" value="PECTINESTERASE INHIBITOR-LIKE"/>
    <property type="match status" value="1"/>
</dbReference>
<feature type="chain" id="PRO_5025342669" description="Pectinesterase inhibitor domain-containing protein" evidence="4">
    <location>
        <begin position="23"/>
        <end position="287"/>
    </location>
</feature>
<comment type="caution">
    <text evidence="6">The sequence shown here is derived from an EMBL/GenBank/DDBJ whole genome shotgun (WGS) entry which is preliminary data.</text>
</comment>
<gene>
    <name evidence="6" type="ORF">F3Y22_tig00112616pilonHSYRG00019</name>
</gene>
<dbReference type="InterPro" id="IPR051955">
    <property type="entry name" value="PME_Inhibitor"/>
</dbReference>
<sequence length="287" mass="30251">MEIKHFVVLIISIFCILQSSSSTRHHRSVSNNNNSPAAPDAGPSTQAAPNARSLTLAAPKVGSLTPAAPDAGSSTPATPDEIRTTLEAPDEGEESPDGDGASPESPYGSSDKSPVEPASGPSAEFSFPNSKPASNPPGLDKICGATDLPVDCMKLISPFVNNSVKVEPLGIAKVGIRVSTEMSKQAIVTATRFMDDPKSSAKLKQAMSTCLELYEGIPDDNDLALQALDKRNAFEATIKLSSSLTSVDTCLDGIHQMRVTSPMRDMEAELKKLLQITLTIVSGLVKF</sequence>
<feature type="region of interest" description="Disordered" evidence="3">
    <location>
        <begin position="88"/>
        <end position="138"/>
    </location>
</feature>
<dbReference type="PANTHER" id="PTHR31080:SF107">
    <property type="entry name" value="PECTINESTERASE INHIBITOR DOMAIN-CONTAINING PROTEIN"/>
    <property type="match status" value="1"/>
</dbReference>
<dbReference type="AlphaFoldDB" id="A0A6A2XTT9"/>
<evidence type="ECO:0000256" key="3">
    <source>
        <dbReference type="SAM" id="MobiDB-lite"/>
    </source>
</evidence>
<dbReference type="InterPro" id="IPR006501">
    <property type="entry name" value="Pectinesterase_inhib_dom"/>
</dbReference>